<reference evidence="1 2" key="1">
    <citation type="submission" date="2020-07" db="EMBL/GenBank/DDBJ databases">
        <title>Metarhizium humberi genome.</title>
        <authorList>
            <person name="Lysoe E."/>
        </authorList>
    </citation>
    <scope>NUCLEOTIDE SEQUENCE [LARGE SCALE GENOMIC DNA]</scope>
    <source>
        <strain evidence="1 2">ESALQ1638</strain>
    </source>
</reference>
<name>A0A9P8M6W5_9HYPO</name>
<proteinExistence type="predicted"/>
<gene>
    <name evidence="1" type="ORF">MHUMG1_07142</name>
</gene>
<comment type="caution">
    <text evidence="1">The sequence shown here is derived from an EMBL/GenBank/DDBJ whole genome shotgun (WGS) entry which is preliminary data.</text>
</comment>
<dbReference type="AlphaFoldDB" id="A0A9P8M6W5"/>
<evidence type="ECO:0000313" key="2">
    <source>
        <dbReference type="Proteomes" id="UP000764110"/>
    </source>
</evidence>
<evidence type="ECO:0000313" key="1">
    <source>
        <dbReference type="EMBL" id="KAH0594845.1"/>
    </source>
</evidence>
<sequence>MAAFFTLHWKKDSGPLSPTNWIVYVVSKIHGHYYPLSVWCEENPSELHAGRQDDSWRGRGLISSCLRTVSIFSNPNHRRAIQNELNMAKSFYQNPEHLLQPTFQLPHPSKSHPTSTQDDHVSVRRAEMTQHYPFPFISTCLLLGASSYLPSYHYNFFAQWQAMPLSLAYFDQELAYDIVFIDITDQIRVGYGIVAFAAYDMLWLENDPELDWDAWGPDFGPQKMELEDDRQRVALSCPDYITKFRYEKAENMERFYVTCPELKLLEKVPVVDARVFNEALRSILPEMLRYSSTPGVLGQLLGLAFDGCEHLDMVDFKSLSAEAVDAALDTKELGGVKEISLSAKMLNTTGTSNNTPANLADTLAQCSNIENIYVMCEPELGRDRRLAKQRQSIDFLAELLSKM</sequence>
<dbReference type="Proteomes" id="UP000764110">
    <property type="component" value="Unassembled WGS sequence"/>
</dbReference>
<accession>A0A9P8M6W5</accession>
<protein>
    <submittedName>
        <fullName evidence="1">Uncharacterized protein</fullName>
    </submittedName>
</protein>
<organism evidence="1 2">
    <name type="scientific">Metarhizium humberi</name>
    <dbReference type="NCBI Taxonomy" id="2596975"/>
    <lineage>
        <taxon>Eukaryota</taxon>
        <taxon>Fungi</taxon>
        <taxon>Dikarya</taxon>
        <taxon>Ascomycota</taxon>
        <taxon>Pezizomycotina</taxon>
        <taxon>Sordariomycetes</taxon>
        <taxon>Hypocreomycetidae</taxon>
        <taxon>Hypocreales</taxon>
        <taxon>Clavicipitaceae</taxon>
        <taxon>Metarhizium</taxon>
    </lineage>
</organism>
<dbReference type="EMBL" id="JACEFI010000014">
    <property type="protein sequence ID" value="KAH0594845.1"/>
    <property type="molecule type" value="Genomic_DNA"/>
</dbReference>
<keyword evidence="2" id="KW-1185">Reference proteome</keyword>